<dbReference type="Pfam" id="PF03176">
    <property type="entry name" value="MMPL"/>
    <property type="match status" value="2"/>
</dbReference>
<sequence>MAWLGLILWAVAAALLLPLAGKSADAESTEAAGALPRDAETARALDRARSAFPGSDLPVAVVVYVREAGLTADDRAAVEAHRSTFATLVAGSSVGRAVDSDDGKAVLVAVPVPGRGAEVGATVERIREEASRGPAGLRAAVTGSAAVEADGDAAGSGVETTLLAVTVAVVAVLLLVTYRSPVLWLVPLVVVGLASQVAAGVAYLLSRHAGVTVTESGSTVMLILVFGAGTDYALLVIARYREELRRHRDRYAAMAVAWRRSFPAILASAATVAVGLLCLLLARSNDVRGIGPVAAAGIAVAFVAMTTLLPVLLVLLGRWVFWPFVPRYSADTPADTSADPGRGRRAWRRLADAIGRRPRVVWTVTTLVLVGLTLGVFGLRLGQPVDRMFTTEVESVTALRTVERHFPGGASAPAEVVAAAARADDVVATAAAVDGVAEVVRVGVSADGRWVRVDAVLRHPPDSAAAKATVERLRAALHAVPGADALVGGGTAAALDTERGASRDNRLLIPLILLVVFAVLVLLLRAVVAPLLLVASVVLSYAAAMGLVGIICRAIGYPYVMPSLPILGFVFLVTLGVDYTIFLMTRAREEVARVGHREGVLSALVVTGGVITSAGVVLAATFSVLLVVPYVTALHLGLVVAVGVLIDTFLVRTLLVPALAIDLGERVWWPARPVTAAGPPTVRSAPDGGRPRIRSAPAP</sequence>
<evidence type="ECO:0000256" key="3">
    <source>
        <dbReference type="ARBA" id="ARBA00022475"/>
    </source>
</evidence>
<feature type="transmembrane region" description="Helical" evidence="8">
    <location>
        <begin position="294"/>
        <end position="317"/>
    </location>
</feature>
<evidence type="ECO:0000256" key="4">
    <source>
        <dbReference type="ARBA" id="ARBA00022692"/>
    </source>
</evidence>
<dbReference type="Proteomes" id="UP000635606">
    <property type="component" value="Unassembled WGS sequence"/>
</dbReference>
<feature type="domain" description="SSD" evidence="9">
    <location>
        <begin position="528"/>
        <end position="661"/>
    </location>
</feature>
<feature type="transmembrane region" description="Helical" evidence="8">
    <location>
        <begin position="360"/>
        <end position="379"/>
    </location>
</feature>
<dbReference type="Gene3D" id="1.20.1640.10">
    <property type="entry name" value="Multidrug efflux transporter AcrB transmembrane domain"/>
    <property type="match status" value="2"/>
</dbReference>
<evidence type="ECO:0000256" key="7">
    <source>
        <dbReference type="SAM" id="MobiDB-lite"/>
    </source>
</evidence>
<feature type="transmembrane region" description="Helical" evidence="8">
    <location>
        <begin position="507"/>
        <end position="524"/>
    </location>
</feature>
<dbReference type="InterPro" id="IPR000731">
    <property type="entry name" value="SSD"/>
</dbReference>
<feature type="transmembrane region" description="Helical" evidence="8">
    <location>
        <begin position="185"/>
        <end position="205"/>
    </location>
</feature>
<feature type="transmembrane region" description="Helical" evidence="8">
    <location>
        <begin position="603"/>
        <end position="628"/>
    </location>
</feature>
<feature type="transmembrane region" description="Helical" evidence="8">
    <location>
        <begin position="217"/>
        <end position="240"/>
    </location>
</feature>
<keyword evidence="11" id="KW-1185">Reference proteome</keyword>
<evidence type="ECO:0000256" key="2">
    <source>
        <dbReference type="ARBA" id="ARBA00010157"/>
    </source>
</evidence>
<keyword evidence="6 8" id="KW-0472">Membrane</keyword>
<dbReference type="PANTHER" id="PTHR33406">
    <property type="entry name" value="MEMBRANE PROTEIN MJ1562-RELATED"/>
    <property type="match status" value="1"/>
</dbReference>
<organism evidence="10 11">
    <name type="scientific">Virgisporangium ochraceum</name>
    <dbReference type="NCBI Taxonomy" id="65505"/>
    <lineage>
        <taxon>Bacteria</taxon>
        <taxon>Bacillati</taxon>
        <taxon>Actinomycetota</taxon>
        <taxon>Actinomycetes</taxon>
        <taxon>Micromonosporales</taxon>
        <taxon>Micromonosporaceae</taxon>
        <taxon>Virgisporangium</taxon>
    </lineage>
</organism>
<feature type="transmembrane region" description="Helical" evidence="8">
    <location>
        <begin position="161"/>
        <end position="178"/>
    </location>
</feature>
<name>A0A8J3ZRC3_9ACTN</name>
<evidence type="ECO:0000256" key="8">
    <source>
        <dbReference type="SAM" id="Phobius"/>
    </source>
</evidence>
<keyword evidence="4 8" id="KW-0812">Transmembrane</keyword>
<accession>A0A8J3ZRC3</accession>
<evidence type="ECO:0000256" key="6">
    <source>
        <dbReference type="ARBA" id="ARBA00023136"/>
    </source>
</evidence>
<dbReference type="GO" id="GO:0005886">
    <property type="term" value="C:plasma membrane"/>
    <property type="evidence" value="ECO:0007669"/>
    <property type="project" value="UniProtKB-SubCell"/>
</dbReference>
<keyword evidence="5 8" id="KW-1133">Transmembrane helix</keyword>
<dbReference type="EMBL" id="BOPH01000028">
    <property type="protein sequence ID" value="GIJ67608.1"/>
    <property type="molecule type" value="Genomic_DNA"/>
</dbReference>
<comment type="caution">
    <text evidence="10">The sequence shown here is derived from an EMBL/GenBank/DDBJ whole genome shotgun (WGS) entry which is preliminary data.</text>
</comment>
<evidence type="ECO:0000313" key="11">
    <source>
        <dbReference type="Proteomes" id="UP000635606"/>
    </source>
</evidence>
<dbReference type="PROSITE" id="PS50156">
    <property type="entry name" value="SSD"/>
    <property type="match status" value="1"/>
</dbReference>
<evidence type="ECO:0000313" key="10">
    <source>
        <dbReference type="EMBL" id="GIJ67608.1"/>
    </source>
</evidence>
<feature type="transmembrane region" description="Helical" evidence="8">
    <location>
        <begin position="562"/>
        <end position="582"/>
    </location>
</feature>
<dbReference type="InterPro" id="IPR050545">
    <property type="entry name" value="Mycobact_MmpL"/>
</dbReference>
<protein>
    <submittedName>
        <fullName evidence="10">Putative membrane protein ActII-3</fullName>
    </submittedName>
</protein>
<dbReference type="PANTHER" id="PTHR33406:SF6">
    <property type="entry name" value="MEMBRANE PROTEIN YDGH-RELATED"/>
    <property type="match status" value="1"/>
</dbReference>
<feature type="transmembrane region" description="Helical" evidence="8">
    <location>
        <begin position="634"/>
        <end position="655"/>
    </location>
</feature>
<evidence type="ECO:0000256" key="1">
    <source>
        <dbReference type="ARBA" id="ARBA00004651"/>
    </source>
</evidence>
<comment type="subcellular location">
    <subcellularLocation>
        <location evidence="1">Cell membrane</location>
        <topology evidence="1">Multi-pass membrane protein</topology>
    </subcellularLocation>
</comment>
<comment type="similarity">
    <text evidence="2">Belongs to the resistance-nodulation-cell division (RND) (TC 2.A.6) family. MmpL subfamily.</text>
</comment>
<feature type="region of interest" description="Disordered" evidence="7">
    <location>
        <begin position="679"/>
        <end position="699"/>
    </location>
</feature>
<keyword evidence="3" id="KW-1003">Cell membrane</keyword>
<dbReference type="AlphaFoldDB" id="A0A8J3ZRC3"/>
<feature type="transmembrane region" description="Helical" evidence="8">
    <location>
        <begin position="531"/>
        <end position="556"/>
    </location>
</feature>
<proteinExistence type="inferred from homology"/>
<evidence type="ECO:0000259" key="9">
    <source>
        <dbReference type="PROSITE" id="PS50156"/>
    </source>
</evidence>
<dbReference type="InterPro" id="IPR004869">
    <property type="entry name" value="MMPL_dom"/>
</dbReference>
<dbReference type="SUPFAM" id="SSF82866">
    <property type="entry name" value="Multidrug efflux transporter AcrB transmembrane domain"/>
    <property type="match status" value="2"/>
</dbReference>
<reference evidence="10" key="1">
    <citation type="submission" date="2021-01" db="EMBL/GenBank/DDBJ databases">
        <title>Whole genome shotgun sequence of Virgisporangium ochraceum NBRC 16418.</title>
        <authorList>
            <person name="Komaki H."/>
            <person name="Tamura T."/>
        </authorList>
    </citation>
    <scope>NUCLEOTIDE SEQUENCE</scope>
    <source>
        <strain evidence="10">NBRC 16418</strain>
    </source>
</reference>
<gene>
    <name evidence="10" type="primary">actII-3_1</name>
    <name evidence="10" type="ORF">Voc01_025250</name>
</gene>
<evidence type="ECO:0000256" key="5">
    <source>
        <dbReference type="ARBA" id="ARBA00022989"/>
    </source>
</evidence>
<feature type="transmembrane region" description="Helical" evidence="8">
    <location>
        <begin position="261"/>
        <end position="282"/>
    </location>
</feature>